<dbReference type="PROSITE" id="PS50294">
    <property type="entry name" value="WD_REPEATS_REGION"/>
    <property type="match status" value="1"/>
</dbReference>
<reference evidence="6 7" key="1">
    <citation type="submission" date="2023-10" db="EMBL/GenBank/DDBJ databases">
        <authorList>
            <person name="Maclean D."/>
            <person name="Macfadyen A."/>
        </authorList>
    </citation>
    <scope>NUCLEOTIDE SEQUENCE [LARGE SCALE GENOMIC DNA]</scope>
</reference>
<dbReference type="InterPro" id="IPR015943">
    <property type="entry name" value="WD40/YVTN_repeat-like_dom_sf"/>
</dbReference>
<name>A0AAV1IJW7_9CHLO</name>
<dbReference type="PROSITE" id="PS50082">
    <property type="entry name" value="WD_REPEATS_2"/>
    <property type="match status" value="2"/>
</dbReference>
<keyword evidence="3" id="KW-0677">Repeat</keyword>
<evidence type="ECO:0000256" key="3">
    <source>
        <dbReference type="ARBA" id="ARBA00022737"/>
    </source>
</evidence>
<dbReference type="InterPro" id="IPR036322">
    <property type="entry name" value="WD40_repeat_dom_sf"/>
</dbReference>
<accession>A0AAV1IJW7</accession>
<feature type="region of interest" description="Disordered" evidence="5">
    <location>
        <begin position="310"/>
        <end position="367"/>
    </location>
</feature>
<dbReference type="PROSITE" id="PS00678">
    <property type="entry name" value="WD_REPEATS_1"/>
    <property type="match status" value="1"/>
</dbReference>
<dbReference type="PRINTS" id="PR00320">
    <property type="entry name" value="GPROTEINBRPT"/>
</dbReference>
<dbReference type="Proteomes" id="UP001314263">
    <property type="component" value="Unassembled WGS sequence"/>
</dbReference>
<dbReference type="PANTHER" id="PTHR44019:SF20">
    <property type="entry name" value="WD REPEAT-CONTAINING PROTEIN 55"/>
    <property type="match status" value="1"/>
</dbReference>
<sequence length="367" mass="39382">MEDAACSTVDLAEQPMACAFHGAEPVVAVGLVTGQVQAFRLASDGHASTSAPVEAFTKKPHKESCRAIGFSQAGDRLYTASADGVMKAVDVATSRVKKWQPEAHPAAINALQVLPEGLIASGDDDGCIKLWDPRQAQAEAVASFTEHTDFIADFAYQEKDACLVAVSGDGTISITDLRKMKLRERSEDDADDELLSVAIVKHGSKAVTGSQTGVLSLYSWGYSKDCSDRFPGHPSSVDALVAFDEDTVLTGSQDGLIRVISILPNRMLGVVGEHGDFPVEALALSHDRHCLASTSHDTTLRLWDLSMLHEGSEDDERPQQQAESGDDEDGDSEAEEPTPRKKMKGEKSGKVTGRQKHRDASFFAGLL</sequence>
<organism evidence="6 7">
    <name type="scientific">Coccomyxa viridis</name>
    <dbReference type="NCBI Taxonomy" id="1274662"/>
    <lineage>
        <taxon>Eukaryota</taxon>
        <taxon>Viridiplantae</taxon>
        <taxon>Chlorophyta</taxon>
        <taxon>core chlorophytes</taxon>
        <taxon>Trebouxiophyceae</taxon>
        <taxon>Trebouxiophyceae incertae sedis</taxon>
        <taxon>Coccomyxaceae</taxon>
        <taxon>Coccomyxa</taxon>
    </lineage>
</organism>
<evidence type="ECO:0000313" key="6">
    <source>
        <dbReference type="EMBL" id="CAK0786967.1"/>
    </source>
</evidence>
<keyword evidence="7" id="KW-1185">Reference proteome</keyword>
<dbReference type="Gene3D" id="2.130.10.10">
    <property type="entry name" value="YVTN repeat-like/Quinoprotein amine dehydrogenase"/>
    <property type="match status" value="2"/>
</dbReference>
<evidence type="ECO:0000256" key="4">
    <source>
        <dbReference type="PROSITE-ProRule" id="PRU00221"/>
    </source>
</evidence>
<evidence type="ECO:0000256" key="2">
    <source>
        <dbReference type="ARBA" id="ARBA00022574"/>
    </source>
</evidence>
<dbReference type="AlphaFoldDB" id="A0AAV1IJW7"/>
<evidence type="ECO:0000256" key="1">
    <source>
        <dbReference type="ARBA" id="ARBA00007625"/>
    </source>
</evidence>
<feature type="repeat" description="WD" evidence="4">
    <location>
        <begin position="101"/>
        <end position="141"/>
    </location>
</feature>
<keyword evidence="2 4" id="KW-0853">WD repeat</keyword>
<dbReference type="InterPro" id="IPR020472">
    <property type="entry name" value="WD40_PAC1"/>
</dbReference>
<dbReference type="InterPro" id="IPR050505">
    <property type="entry name" value="WDR55/POC1"/>
</dbReference>
<comment type="caution">
    <text evidence="6">The sequence shown here is derived from an EMBL/GenBank/DDBJ whole genome shotgun (WGS) entry which is preliminary data.</text>
</comment>
<feature type="compositionally biased region" description="Acidic residues" evidence="5">
    <location>
        <begin position="324"/>
        <end position="336"/>
    </location>
</feature>
<protein>
    <recommendedName>
        <fullName evidence="8">WD repeat-containing protein 55</fullName>
    </recommendedName>
</protein>
<dbReference type="PANTHER" id="PTHR44019">
    <property type="entry name" value="WD REPEAT-CONTAINING PROTEIN 55"/>
    <property type="match status" value="1"/>
</dbReference>
<dbReference type="InterPro" id="IPR001680">
    <property type="entry name" value="WD40_rpt"/>
</dbReference>
<evidence type="ECO:0008006" key="8">
    <source>
        <dbReference type="Google" id="ProtNLM"/>
    </source>
</evidence>
<feature type="repeat" description="WD" evidence="4">
    <location>
        <begin position="279"/>
        <end position="306"/>
    </location>
</feature>
<dbReference type="Pfam" id="PF24796">
    <property type="entry name" value="WDR55"/>
    <property type="match status" value="1"/>
</dbReference>
<comment type="similarity">
    <text evidence="1">Belongs to the WD repeat WDR55 family.</text>
</comment>
<dbReference type="SMART" id="SM00320">
    <property type="entry name" value="WD40"/>
    <property type="match status" value="6"/>
</dbReference>
<gene>
    <name evidence="6" type="ORF">CVIRNUC_010181</name>
</gene>
<evidence type="ECO:0000256" key="5">
    <source>
        <dbReference type="SAM" id="MobiDB-lite"/>
    </source>
</evidence>
<evidence type="ECO:0000313" key="7">
    <source>
        <dbReference type="Proteomes" id="UP001314263"/>
    </source>
</evidence>
<dbReference type="SUPFAM" id="SSF50978">
    <property type="entry name" value="WD40 repeat-like"/>
    <property type="match status" value="1"/>
</dbReference>
<proteinExistence type="inferred from homology"/>
<dbReference type="EMBL" id="CAUYUE010000016">
    <property type="protein sequence ID" value="CAK0786967.1"/>
    <property type="molecule type" value="Genomic_DNA"/>
</dbReference>
<dbReference type="InterPro" id="IPR019775">
    <property type="entry name" value="WD40_repeat_CS"/>
</dbReference>